<dbReference type="OrthoDB" id="9807456at2"/>
<dbReference type="STRING" id="1173027.Mic7113_0089"/>
<dbReference type="NCBIfam" id="TIGR00042">
    <property type="entry name" value="RdgB/HAM1 family non-canonical purine NTP pyrophosphatase"/>
    <property type="match status" value="1"/>
</dbReference>
<dbReference type="HAMAP" id="MF_01405">
    <property type="entry name" value="Non_canon_purine_NTPase"/>
    <property type="match status" value="1"/>
</dbReference>
<dbReference type="EC" id="3.6.1.66" evidence="10"/>
<proteinExistence type="inferred from homology"/>
<dbReference type="FunFam" id="3.90.950.10:FF:000001">
    <property type="entry name" value="dITP/XTP pyrophosphatase"/>
    <property type="match status" value="1"/>
</dbReference>
<dbReference type="GO" id="GO:0009146">
    <property type="term" value="P:purine nucleoside triphosphate catabolic process"/>
    <property type="evidence" value="ECO:0007669"/>
    <property type="project" value="UniProtKB-UniRule"/>
</dbReference>
<evidence type="ECO:0000313" key="13">
    <source>
        <dbReference type="Proteomes" id="UP000010471"/>
    </source>
</evidence>
<dbReference type="GO" id="GO:0005829">
    <property type="term" value="C:cytosol"/>
    <property type="evidence" value="ECO:0007669"/>
    <property type="project" value="TreeGrafter"/>
</dbReference>
<keyword evidence="13" id="KW-1185">Reference proteome</keyword>
<keyword evidence="3 10" id="KW-0479">Metal-binding</keyword>
<dbReference type="Pfam" id="PF01725">
    <property type="entry name" value="Ham1p_like"/>
    <property type="match status" value="1"/>
</dbReference>
<dbReference type="GO" id="GO:0036222">
    <property type="term" value="F:XTP diphosphatase activity"/>
    <property type="evidence" value="ECO:0007669"/>
    <property type="project" value="UniProtKB-UniRule"/>
</dbReference>
<feature type="binding site" evidence="10">
    <location>
        <begin position="8"/>
        <end position="13"/>
    </location>
    <ligand>
        <name>substrate</name>
    </ligand>
</feature>
<feature type="binding site" evidence="10">
    <location>
        <position position="38"/>
    </location>
    <ligand>
        <name>Mg(2+)</name>
        <dbReference type="ChEBI" id="CHEBI:18420"/>
    </ligand>
</feature>
<accession>K9W8D1</accession>
<dbReference type="Gene3D" id="3.90.950.10">
    <property type="match status" value="1"/>
</dbReference>
<dbReference type="InterPro" id="IPR020922">
    <property type="entry name" value="dITP/XTP_pyrophosphatase"/>
</dbReference>
<dbReference type="PATRIC" id="fig|1173027.3.peg.93"/>
<sequence length="190" mass="20723">MTVLVVATGNPGKLREMQTYLSDKGWKLQLKPPELDIEETEDTFVANACLKASAVAQATGEWAIADDSGLEVDALDGAPGIYSARYGNTDSERIERLLRELGEEDNRGAQFVCVVAIARPDGAIALQVEGICRGEILQTPRGTGGFGYDPIFYVPEQGLTFAEMTPEMKRRYSHRGKAFEALLPQLSQLA</sequence>
<dbReference type="eggNOG" id="COG0127">
    <property type="taxonomic scope" value="Bacteria"/>
</dbReference>
<feature type="binding site" evidence="10">
    <location>
        <begin position="174"/>
        <end position="175"/>
    </location>
    <ligand>
        <name>substrate</name>
    </ligand>
</feature>
<dbReference type="CDD" id="cd00515">
    <property type="entry name" value="HAM1"/>
    <property type="match status" value="1"/>
</dbReference>
<evidence type="ECO:0000256" key="3">
    <source>
        <dbReference type="ARBA" id="ARBA00022723"/>
    </source>
</evidence>
<evidence type="ECO:0000256" key="11">
    <source>
        <dbReference type="RuleBase" id="RU003781"/>
    </source>
</evidence>
<dbReference type="SUPFAM" id="SSF52972">
    <property type="entry name" value="ITPase-like"/>
    <property type="match status" value="1"/>
</dbReference>
<reference evidence="12 13" key="1">
    <citation type="submission" date="2012-06" db="EMBL/GenBank/DDBJ databases">
        <title>Finished chromosome of genome of Microcoleus sp. PCC 7113.</title>
        <authorList>
            <consortium name="US DOE Joint Genome Institute"/>
            <person name="Gugger M."/>
            <person name="Coursin T."/>
            <person name="Rippka R."/>
            <person name="Tandeau De Marsac N."/>
            <person name="Huntemann M."/>
            <person name="Wei C.-L."/>
            <person name="Han J."/>
            <person name="Detter J.C."/>
            <person name="Han C."/>
            <person name="Tapia R."/>
            <person name="Chen A."/>
            <person name="Kyrpides N."/>
            <person name="Mavromatis K."/>
            <person name="Markowitz V."/>
            <person name="Szeto E."/>
            <person name="Ivanova N."/>
            <person name="Pagani I."/>
            <person name="Pati A."/>
            <person name="Goodwin L."/>
            <person name="Nordberg H.P."/>
            <person name="Cantor M.N."/>
            <person name="Hua S.X."/>
            <person name="Woyke T."/>
            <person name="Kerfeld C.A."/>
        </authorList>
    </citation>
    <scope>NUCLEOTIDE SEQUENCE [LARGE SCALE GENOMIC DNA]</scope>
    <source>
        <strain evidence="12 13">PCC 7113</strain>
    </source>
</reference>
<evidence type="ECO:0000256" key="7">
    <source>
        <dbReference type="ARBA" id="ARBA00023080"/>
    </source>
</evidence>
<dbReference type="HOGENOM" id="CLU_082080_0_2_3"/>
<evidence type="ECO:0000256" key="2">
    <source>
        <dbReference type="ARBA" id="ARBA00011738"/>
    </source>
</evidence>
<comment type="subunit">
    <text evidence="2 10">Homodimer.</text>
</comment>
<dbReference type="PANTHER" id="PTHR11067">
    <property type="entry name" value="INOSINE TRIPHOSPHATE PYROPHOSPHATASE/HAM1 PROTEIN"/>
    <property type="match status" value="1"/>
</dbReference>
<protein>
    <recommendedName>
        <fullName evidence="10">dITP/XTP pyrophosphatase</fullName>
        <ecNumber evidence="10">3.6.1.66</ecNumber>
    </recommendedName>
    <alternativeName>
        <fullName evidence="10">Non-canonical purine NTP pyrophosphatase</fullName>
    </alternativeName>
    <alternativeName>
        <fullName evidence="10">Non-standard purine NTP pyrophosphatase</fullName>
    </alternativeName>
    <alternativeName>
        <fullName evidence="10">Nucleoside-triphosphate diphosphatase</fullName>
    </alternativeName>
    <alternativeName>
        <fullName evidence="10">Nucleoside-triphosphate pyrophosphatase</fullName>
        <shortName evidence="10">NTPase</shortName>
    </alternativeName>
</protein>
<dbReference type="GO" id="GO:0017111">
    <property type="term" value="F:ribonucleoside triphosphate phosphatase activity"/>
    <property type="evidence" value="ECO:0007669"/>
    <property type="project" value="InterPro"/>
</dbReference>
<gene>
    <name evidence="12" type="ORF">Mic7113_0089</name>
</gene>
<dbReference type="GO" id="GO:0035870">
    <property type="term" value="F:dITP diphosphatase activity"/>
    <property type="evidence" value="ECO:0007669"/>
    <property type="project" value="UniProtKB-UniRule"/>
</dbReference>
<dbReference type="Proteomes" id="UP000010471">
    <property type="component" value="Chromosome"/>
</dbReference>
<feature type="binding site" evidence="10">
    <location>
        <position position="68"/>
    </location>
    <ligand>
        <name>substrate</name>
    </ligand>
</feature>
<evidence type="ECO:0000256" key="1">
    <source>
        <dbReference type="ARBA" id="ARBA00008023"/>
    </source>
</evidence>
<dbReference type="RefSeq" id="WP_015180193.1">
    <property type="nucleotide sequence ID" value="NC_019738.1"/>
</dbReference>
<evidence type="ECO:0000256" key="4">
    <source>
        <dbReference type="ARBA" id="ARBA00022741"/>
    </source>
</evidence>
<evidence type="ECO:0000313" key="12">
    <source>
        <dbReference type="EMBL" id="AFZ16029.1"/>
    </source>
</evidence>
<evidence type="ECO:0000256" key="6">
    <source>
        <dbReference type="ARBA" id="ARBA00022842"/>
    </source>
</evidence>
<keyword evidence="7 10" id="KW-0546">Nucleotide metabolism</keyword>
<dbReference type="GO" id="GO:0000166">
    <property type="term" value="F:nucleotide binding"/>
    <property type="evidence" value="ECO:0007669"/>
    <property type="project" value="UniProtKB-KW"/>
</dbReference>
<comment type="catalytic activity">
    <reaction evidence="8 10">
        <text>dITP + H2O = dIMP + diphosphate + H(+)</text>
        <dbReference type="Rhea" id="RHEA:28342"/>
        <dbReference type="ChEBI" id="CHEBI:15377"/>
        <dbReference type="ChEBI" id="CHEBI:15378"/>
        <dbReference type="ChEBI" id="CHEBI:33019"/>
        <dbReference type="ChEBI" id="CHEBI:61194"/>
        <dbReference type="ChEBI" id="CHEBI:61382"/>
        <dbReference type="EC" id="3.6.1.66"/>
    </reaction>
</comment>
<comment type="catalytic activity">
    <reaction evidence="10">
        <text>ITP + H2O = IMP + diphosphate + H(+)</text>
        <dbReference type="Rhea" id="RHEA:29399"/>
        <dbReference type="ChEBI" id="CHEBI:15377"/>
        <dbReference type="ChEBI" id="CHEBI:15378"/>
        <dbReference type="ChEBI" id="CHEBI:33019"/>
        <dbReference type="ChEBI" id="CHEBI:58053"/>
        <dbReference type="ChEBI" id="CHEBI:61402"/>
        <dbReference type="EC" id="3.6.1.66"/>
    </reaction>
</comment>
<keyword evidence="6 10" id="KW-0460">Magnesium</keyword>
<comment type="catalytic activity">
    <reaction evidence="9 10">
        <text>XTP + H2O = XMP + diphosphate + H(+)</text>
        <dbReference type="Rhea" id="RHEA:28610"/>
        <dbReference type="ChEBI" id="CHEBI:15377"/>
        <dbReference type="ChEBI" id="CHEBI:15378"/>
        <dbReference type="ChEBI" id="CHEBI:33019"/>
        <dbReference type="ChEBI" id="CHEBI:57464"/>
        <dbReference type="ChEBI" id="CHEBI:61314"/>
        <dbReference type="EC" id="3.6.1.66"/>
    </reaction>
</comment>
<keyword evidence="5 10" id="KW-0378">Hydrolase</keyword>
<name>K9W8D1_9CYAN</name>
<dbReference type="InterPro" id="IPR002637">
    <property type="entry name" value="RdgB/HAM1"/>
</dbReference>
<dbReference type="EMBL" id="CP003630">
    <property type="protein sequence ID" value="AFZ16029.1"/>
    <property type="molecule type" value="Genomic_DNA"/>
</dbReference>
<dbReference type="GO" id="GO:0046872">
    <property type="term" value="F:metal ion binding"/>
    <property type="evidence" value="ECO:0007669"/>
    <property type="project" value="UniProtKB-KW"/>
</dbReference>
<comment type="cofactor">
    <cofactor evidence="10">
        <name>Mg(2+)</name>
        <dbReference type="ChEBI" id="CHEBI:18420"/>
    </cofactor>
    <text evidence="10">Binds 1 Mg(2+) ion per subunit.</text>
</comment>
<evidence type="ECO:0000256" key="5">
    <source>
        <dbReference type="ARBA" id="ARBA00022801"/>
    </source>
</evidence>
<evidence type="ECO:0000256" key="8">
    <source>
        <dbReference type="ARBA" id="ARBA00051875"/>
    </source>
</evidence>
<keyword evidence="4 10" id="KW-0547">Nucleotide-binding</keyword>
<dbReference type="GO" id="GO:0009117">
    <property type="term" value="P:nucleotide metabolic process"/>
    <property type="evidence" value="ECO:0007669"/>
    <property type="project" value="UniProtKB-KW"/>
</dbReference>
<organism evidence="12 13">
    <name type="scientific">Allocoleopsis franciscana PCC 7113</name>
    <dbReference type="NCBI Taxonomy" id="1173027"/>
    <lineage>
        <taxon>Bacteria</taxon>
        <taxon>Bacillati</taxon>
        <taxon>Cyanobacteriota</taxon>
        <taxon>Cyanophyceae</taxon>
        <taxon>Coleofasciculales</taxon>
        <taxon>Coleofasciculaceae</taxon>
        <taxon>Allocoleopsis</taxon>
        <taxon>Allocoleopsis franciscana</taxon>
    </lineage>
</organism>
<dbReference type="PANTHER" id="PTHR11067:SF9">
    <property type="entry name" value="INOSINE TRIPHOSPHATE PYROPHOSPHATASE"/>
    <property type="match status" value="1"/>
</dbReference>
<comment type="similarity">
    <text evidence="1 10 11">Belongs to the HAM1 NTPase family.</text>
</comment>
<dbReference type="GO" id="GO:0036220">
    <property type="term" value="F:ITP diphosphatase activity"/>
    <property type="evidence" value="ECO:0007669"/>
    <property type="project" value="UniProtKB-UniRule"/>
</dbReference>
<feature type="binding site" evidence="10">
    <location>
        <position position="169"/>
    </location>
    <ligand>
        <name>substrate</name>
    </ligand>
</feature>
<dbReference type="KEGG" id="mic:Mic7113_0089"/>
<dbReference type="InterPro" id="IPR029001">
    <property type="entry name" value="ITPase-like_fam"/>
</dbReference>
<evidence type="ECO:0000256" key="9">
    <source>
        <dbReference type="ARBA" id="ARBA00052017"/>
    </source>
</evidence>
<dbReference type="AlphaFoldDB" id="K9W8D1"/>
<feature type="binding site" evidence="10">
    <location>
        <begin position="146"/>
        <end position="149"/>
    </location>
    <ligand>
        <name>substrate</name>
    </ligand>
</feature>
<evidence type="ECO:0000256" key="10">
    <source>
        <dbReference type="HAMAP-Rule" id="MF_01405"/>
    </source>
</evidence>
<comment type="function">
    <text evidence="10">Pyrophosphatase that catalyzes the hydrolysis of nucleoside triphosphates to their monophosphate derivatives, with a high preference for the non-canonical purine nucleotides XTP (xanthosine triphosphate), dITP (deoxyinosine triphosphate) and ITP. Seems to function as a house-cleaning enzyme that removes non-canonical purine nucleotides from the nucleotide pool, thus preventing their incorporation into DNA/RNA and avoiding chromosomal lesions.</text>
</comment>
<feature type="active site" description="Proton acceptor" evidence="10">
    <location>
        <position position="67"/>
    </location>
</feature>
<feature type="binding site" evidence="10">
    <location>
        <position position="67"/>
    </location>
    <ligand>
        <name>Mg(2+)</name>
        <dbReference type="ChEBI" id="CHEBI:18420"/>
    </ligand>
</feature>